<comment type="caution">
    <text evidence="10">The sequence shown here is derived from an EMBL/GenBank/DDBJ whole genome shotgun (WGS) entry which is preliminary data.</text>
</comment>
<sequence>MTVNVTATSTSILIGFLEILTHENEFSYKLMELANWIKEDRYYQTILYMRHDEKQGKDYEEAYNTDKILKYLMCESDTTIMNLKGNTSYYLWYKYNRRFMAIVHLNGNANEDQELLITLWRTLKRNLLTRLILLVKKLSDWKYIEKILKFCYENKVINVMVINISLQKSNVLYTMEVFPEFKLKYEKIKKRNTTILFIDQVKNMQGAVITLVMNKASSRCYVLRVENGTFILGGFVGHFFNEFARKHNATLTFPNYHNLNKEMFLSALDALVENGTYDASTELTMNLYNTDLVYTKIYDYMDWCLMVPLEKSVPAYRFYIMVFDTASMIMIVVSFLAFSLILAVTYIVRQERVIFHKLLFNIYVLNGLLGQSFKGERHFSGVRSLLFMLICLSGLVFNTTYVTYLQTFNARPPKKHVINSLDDIKKLDMRIALFEEEFDLLRAFDPANEFTSHLKIIPTYKEYVALRSSFDSRYVYPVPSSQWTIFEQQQKFFSKPRYRMTNICILKMFGMQLPLQPNSPYEEAMNTLIGQVNQAGLVAYWKSLAFLEFVQLKRISLEDKSSISTFEPMKLEDMKLLIDTMTVNATAITTSVLIGFLEILTHENEFSYKLMELANWIKEDRYYQTILYMRHDEKQGKDYEEAYNTDKILKYLMCESDTTIMNLKGNTSYYLWYKYNRRFMAIVHLNGNANEDQELLITLWRTLKRNLLSRFILLLRKSKDGKYIESILNFCYENKVINVMAINISLQKGYTLYTMEAFPEFKMRLEKLKEKNTTVLFIDQIQNMQGAAITLIMHNVSTSCYILREENDTYILGGFVGHFLSEFARKHNATLTFPDNEELDQELFISLMDKLVENGTYDASTELSINFYDTFLVYTKTYDYLDWCLMVPVEKSVPAYKFYIMVFDTASMVMIVVAFVIFSIVLVFTYFVNREEIIFQELLFNINVLNGLLGQSFKGERHFSGVRSLLFMLICLSGLVFNTTYVTYLQTFNARPPKKHVINSLDDIKKLDMRIALFEEEFDLLRAFDPANEFTSHLKIIPTYKEYVALRSSFDSRYVYPVPSSQWTIFEQQQKFFSKPRYRMTNICILKMFGMQLPLQPNSPYEEAMNTLIGQVNQAGLVAYWKSLAFLEFIQLKRISLEDRSSISTFEPMKLEDMKLLMQHSLKPNAHPNKEKAITGLRPIEGGDKSQHQVNRSSGYTGGWPPL</sequence>
<evidence type="ECO:0000256" key="1">
    <source>
        <dbReference type="ARBA" id="ARBA00004651"/>
    </source>
</evidence>
<feature type="transmembrane region" description="Helical" evidence="9">
    <location>
        <begin position="318"/>
        <end position="347"/>
    </location>
</feature>
<evidence type="ECO:0000256" key="7">
    <source>
        <dbReference type="ARBA" id="ARBA00023180"/>
    </source>
</evidence>
<evidence type="ECO:0000256" key="6">
    <source>
        <dbReference type="ARBA" id="ARBA00023170"/>
    </source>
</evidence>
<dbReference type="AlphaFoldDB" id="A0A0L0CEN1"/>
<feature type="transmembrane region" description="Helical" evidence="9">
    <location>
        <begin position="385"/>
        <end position="405"/>
    </location>
</feature>
<evidence type="ECO:0000256" key="3">
    <source>
        <dbReference type="ARBA" id="ARBA00022692"/>
    </source>
</evidence>
<feature type="transmembrane region" description="Helical" evidence="9">
    <location>
        <begin position="965"/>
        <end position="984"/>
    </location>
</feature>
<dbReference type="PANTHER" id="PTHR42643:SF41">
    <property type="entry name" value="IONOTROPIC RECEPTOR 20A-RELATED"/>
    <property type="match status" value="1"/>
</dbReference>
<keyword evidence="11" id="KW-1185">Reference proteome</keyword>
<evidence type="ECO:0000256" key="2">
    <source>
        <dbReference type="ARBA" id="ARBA00022475"/>
    </source>
</evidence>
<feature type="transmembrane region" description="Helical" evidence="9">
    <location>
        <begin position="898"/>
        <end position="927"/>
    </location>
</feature>
<evidence type="ECO:0000313" key="11">
    <source>
        <dbReference type="Proteomes" id="UP000037069"/>
    </source>
</evidence>
<accession>A0A0L0CEN1</accession>
<keyword evidence="2" id="KW-1003">Cell membrane</keyword>
<dbReference type="InterPro" id="IPR052192">
    <property type="entry name" value="Insect_Ionotropic_Sensory_Rcpt"/>
</dbReference>
<keyword evidence="6" id="KW-0675">Receptor</keyword>
<dbReference type="OrthoDB" id="7959891at2759"/>
<evidence type="ECO:0000313" key="10">
    <source>
        <dbReference type="EMBL" id="KNC29924.1"/>
    </source>
</evidence>
<evidence type="ECO:0000256" key="5">
    <source>
        <dbReference type="ARBA" id="ARBA00023136"/>
    </source>
</evidence>
<protein>
    <submittedName>
        <fullName evidence="10">Uncharacterized protein</fullName>
    </submittedName>
</protein>
<evidence type="ECO:0000256" key="9">
    <source>
        <dbReference type="SAM" id="Phobius"/>
    </source>
</evidence>
<name>A0A0L0CEN1_LUCCU</name>
<keyword evidence="7" id="KW-0325">Glycoprotein</keyword>
<dbReference type="GO" id="GO:0005886">
    <property type="term" value="C:plasma membrane"/>
    <property type="evidence" value="ECO:0007669"/>
    <property type="project" value="UniProtKB-SubCell"/>
</dbReference>
<feature type="region of interest" description="Disordered" evidence="8">
    <location>
        <begin position="1178"/>
        <end position="1203"/>
    </location>
</feature>
<organism evidence="10 11">
    <name type="scientific">Lucilia cuprina</name>
    <name type="common">Green bottle fly</name>
    <name type="synonym">Australian sheep blowfly</name>
    <dbReference type="NCBI Taxonomy" id="7375"/>
    <lineage>
        <taxon>Eukaryota</taxon>
        <taxon>Metazoa</taxon>
        <taxon>Ecdysozoa</taxon>
        <taxon>Arthropoda</taxon>
        <taxon>Hexapoda</taxon>
        <taxon>Insecta</taxon>
        <taxon>Pterygota</taxon>
        <taxon>Neoptera</taxon>
        <taxon>Endopterygota</taxon>
        <taxon>Diptera</taxon>
        <taxon>Brachycera</taxon>
        <taxon>Muscomorpha</taxon>
        <taxon>Oestroidea</taxon>
        <taxon>Calliphoridae</taxon>
        <taxon>Luciliinae</taxon>
        <taxon>Lucilia</taxon>
    </lineage>
</organism>
<proteinExistence type="predicted"/>
<dbReference type="PANTHER" id="PTHR42643">
    <property type="entry name" value="IONOTROPIC RECEPTOR 20A-RELATED"/>
    <property type="match status" value="1"/>
</dbReference>
<evidence type="ECO:0000256" key="4">
    <source>
        <dbReference type="ARBA" id="ARBA00022989"/>
    </source>
</evidence>
<dbReference type="Proteomes" id="UP000037069">
    <property type="component" value="Unassembled WGS sequence"/>
</dbReference>
<comment type="subcellular location">
    <subcellularLocation>
        <location evidence="1">Cell membrane</location>
        <topology evidence="1">Multi-pass membrane protein</topology>
    </subcellularLocation>
</comment>
<reference evidence="10 11" key="1">
    <citation type="journal article" date="2015" name="Nat. Commun.">
        <title>Lucilia cuprina genome unlocks parasitic fly biology to underpin future interventions.</title>
        <authorList>
            <person name="Anstead C.A."/>
            <person name="Korhonen P.K."/>
            <person name="Young N.D."/>
            <person name="Hall R.S."/>
            <person name="Jex A.R."/>
            <person name="Murali S.C."/>
            <person name="Hughes D.S."/>
            <person name="Lee S.F."/>
            <person name="Perry T."/>
            <person name="Stroehlein A.J."/>
            <person name="Ansell B.R."/>
            <person name="Breugelmans B."/>
            <person name="Hofmann A."/>
            <person name="Qu J."/>
            <person name="Dugan S."/>
            <person name="Lee S.L."/>
            <person name="Chao H."/>
            <person name="Dinh H."/>
            <person name="Han Y."/>
            <person name="Doddapaneni H.V."/>
            <person name="Worley K.C."/>
            <person name="Muzny D.M."/>
            <person name="Ioannidis P."/>
            <person name="Waterhouse R.M."/>
            <person name="Zdobnov E.M."/>
            <person name="James P.J."/>
            <person name="Bagnall N.H."/>
            <person name="Kotze A.C."/>
            <person name="Gibbs R.A."/>
            <person name="Richards S."/>
            <person name="Batterham P."/>
            <person name="Gasser R.B."/>
        </authorList>
    </citation>
    <scope>NUCLEOTIDE SEQUENCE [LARGE SCALE GENOMIC DNA]</scope>
    <source>
        <strain evidence="10 11">LS</strain>
        <tissue evidence="10">Full body</tissue>
    </source>
</reference>
<gene>
    <name evidence="10" type="ORF">FF38_08558</name>
</gene>
<dbReference type="EMBL" id="JRES01000608">
    <property type="protein sequence ID" value="KNC29924.1"/>
    <property type="molecule type" value="Genomic_DNA"/>
</dbReference>
<evidence type="ECO:0000256" key="8">
    <source>
        <dbReference type="SAM" id="MobiDB-lite"/>
    </source>
</evidence>
<dbReference type="OMA" id="VMDCPKW"/>
<keyword evidence="4 9" id="KW-1133">Transmembrane helix</keyword>
<keyword evidence="5 9" id="KW-0472">Membrane</keyword>
<keyword evidence="3 9" id="KW-0812">Transmembrane</keyword>